<feature type="transmembrane region" description="Helical" evidence="1">
    <location>
        <begin position="71"/>
        <end position="94"/>
    </location>
</feature>
<keyword evidence="1" id="KW-0472">Membrane</keyword>
<gene>
    <name evidence="2" type="ORF">METZ01_LOCUS261388</name>
</gene>
<dbReference type="AlphaFoldDB" id="A0A382J8M2"/>
<accession>A0A382J8M2</accession>
<proteinExistence type="predicted"/>
<sequence>MSLPMLGKYLYTVPFVWFGIQHFTNAAALAGMVPIPGGSLWVYLTGVCLLAASVSVYTGKHTALAMKLLGLLLLIIVVTIHVPAIMGGGAASWMTPMVHTTGLAGGAFVLAGVHEGS</sequence>
<dbReference type="EMBL" id="UINC01072706">
    <property type="protein sequence ID" value="SVC08534.1"/>
    <property type="molecule type" value="Genomic_DNA"/>
</dbReference>
<keyword evidence="1" id="KW-1133">Transmembrane helix</keyword>
<feature type="transmembrane region" description="Helical" evidence="1">
    <location>
        <begin position="40"/>
        <end position="59"/>
    </location>
</feature>
<evidence type="ECO:0000256" key="1">
    <source>
        <dbReference type="SAM" id="Phobius"/>
    </source>
</evidence>
<organism evidence="2">
    <name type="scientific">marine metagenome</name>
    <dbReference type="NCBI Taxonomy" id="408172"/>
    <lineage>
        <taxon>unclassified sequences</taxon>
        <taxon>metagenomes</taxon>
        <taxon>ecological metagenomes</taxon>
    </lineage>
</organism>
<evidence type="ECO:0000313" key="2">
    <source>
        <dbReference type="EMBL" id="SVC08534.1"/>
    </source>
</evidence>
<evidence type="ECO:0008006" key="3">
    <source>
        <dbReference type="Google" id="ProtNLM"/>
    </source>
</evidence>
<protein>
    <recommendedName>
        <fullName evidence="3">DoxX family protein</fullName>
    </recommendedName>
</protein>
<reference evidence="2" key="1">
    <citation type="submission" date="2018-05" db="EMBL/GenBank/DDBJ databases">
        <authorList>
            <person name="Lanie J.A."/>
            <person name="Ng W.-L."/>
            <person name="Kazmierczak K.M."/>
            <person name="Andrzejewski T.M."/>
            <person name="Davidsen T.M."/>
            <person name="Wayne K.J."/>
            <person name="Tettelin H."/>
            <person name="Glass J.I."/>
            <person name="Rusch D."/>
            <person name="Podicherti R."/>
            <person name="Tsui H.-C.T."/>
            <person name="Winkler M.E."/>
        </authorList>
    </citation>
    <scope>NUCLEOTIDE SEQUENCE</scope>
</reference>
<keyword evidence="1" id="KW-0812">Transmembrane</keyword>
<name>A0A382J8M2_9ZZZZ</name>